<comment type="caution">
    <text evidence="3">The sequence shown here is derived from an EMBL/GenBank/DDBJ whole genome shotgun (WGS) entry which is preliminary data.</text>
</comment>
<dbReference type="EMBL" id="CAJNJA010061164">
    <property type="protein sequence ID" value="CAE7872886.1"/>
    <property type="molecule type" value="Genomic_DNA"/>
</dbReference>
<feature type="chain" id="PRO_5032301036" evidence="2">
    <location>
        <begin position="21"/>
        <end position="145"/>
    </location>
</feature>
<sequence>MAAMIQSFWAVLGLLVSANACTIIAVGRAASASGAPMIGHSDDAGSSTNDIRLIRVPRQRWPEGSKRPVYFWQIGYPRLVSSERSPEYAAVGDQKDTHPLGFVPQVPETWAYWDTNYGVQNEWGLSIGESTSSARTVGWPASKPQ</sequence>
<gene>
    <name evidence="3" type="primary">pipD</name>
    <name evidence="3" type="ORF">SNEC2469_LOCUS28293</name>
</gene>
<evidence type="ECO:0000256" key="2">
    <source>
        <dbReference type="SAM" id="SignalP"/>
    </source>
</evidence>
<keyword evidence="2" id="KW-0732">Signal</keyword>
<dbReference type="GO" id="GO:0016805">
    <property type="term" value="F:dipeptidase activity"/>
    <property type="evidence" value="ECO:0007669"/>
    <property type="project" value="InterPro"/>
</dbReference>
<protein>
    <submittedName>
        <fullName evidence="3">PipD protein</fullName>
    </submittedName>
</protein>
<name>A0A813ALL2_9DINO</name>
<accession>A0A813ALL2</accession>
<dbReference type="PANTHER" id="PTHR12994:SF17">
    <property type="entry name" value="LD30995P"/>
    <property type="match status" value="1"/>
</dbReference>
<comment type="similarity">
    <text evidence="1">Belongs to the peptidase C69 family. Secernin subfamily.</text>
</comment>
<dbReference type="GO" id="GO:0070004">
    <property type="term" value="F:cysteine-type exopeptidase activity"/>
    <property type="evidence" value="ECO:0007669"/>
    <property type="project" value="InterPro"/>
</dbReference>
<proteinExistence type="inferred from homology"/>
<dbReference type="AlphaFoldDB" id="A0A813ALL2"/>
<reference evidence="3" key="1">
    <citation type="submission" date="2021-02" db="EMBL/GenBank/DDBJ databases">
        <authorList>
            <person name="Dougan E. K."/>
            <person name="Rhodes N."/>
            <person name="Thang M."/>
            <person name="Chan C."/>
        </authorList>
    </citation>
    <scope>NUCLEOTIDE SEQUENCE</scope>
</reference>
<evidence type="ECO:0000256" key="1">
    <source>
        <dbReference type="ARBA" id="ARBA00005705"/>
    </source>
</evidence>
<organism evidence="3 4">
    <name type="scientific">Symbiodinium necroappetens</name>
    <dbReference type="NCBI Taxonomy" id="1628268"/>
    <lineage>
        <taxon>Eukaryota</taxon>
        <taxon>Sar</taxon>
        <taxon>Alveolata</taxon>
        <taxon>Dinophyceae</taxon>
        <taxon>Suessiales</taxon>
        <taxon>Symbiodiniaceae</taxon>
        <taxon>Symbiodinium</taxon>
    </lineage>
</organism>
<evidence type="ECO:0000313" key="4">
    <source>
        <dbReference type="Proteomes" id="UP000601435"/>
    </source>
</evidence>
<dbReference type="OrthoDB" id="5175656at2759"/>
<feature type="non-terminal residue" evidence="3">
    <location>
        <position position="1"/>
    </location>
</feature>
<dbReference type="PANTHER" id="PTHR12994">
    <property type="entry name" value="SECERNIN"/>
    <property type="match status" value="1"/>
</dbReference>
<feature type="signal peptide" evidence="2">
    <location>
        <begin position="1"/>
        <end position="20"/>
    </location>
</feature>
<dbReference type="InterPro" id="IPR005322">
    <property type="entry name" value="Peptidase_C69"/>
</dbReference>
<keyword evidence="4" id="KW-1185">Reference proteome</keyword>
<dbReference type="Proteomes" id="UP000601435">
    <property type="component" value="Unassembled WGS sequence"/>
</dbReference>
<evidence type="ECO:0000313" key="3">
    <source>
        <dbReference type="EMBL" id="CAE7872886.1"/>
    </source>
</evidence>
<dbReference type="GO" id="GO:0006508">
    <property type="term" value="P:proteolysis"/>
    <property type="evidence" value="ECO:0007669"/>
    <property type="project" value="InterPro"/>
</dbReference>